<keyword evidence="2" id="KW-0472">Membrane</keyword>
<accession>A0A1C6WXP9</accession>
<dbReference type="AlphaFoldDB" id="A0A1C6WXP9"/>
<organism evidence="3">
    <name type="scientific">Plasmodium chabaudi adami</name>
    <dbReference type="NCBI Taxonomy" id="5826"/>
    <lineage>
        <taxon>Eukaryota</taxon>
        <taxon>Sar</taxon>
        <taxon>Alveolata</taxon>
        <taxon>Apicomplexa</taxon>
        <taxon>Aconoidasida</taxon>
        <taxon>Haemosporida</taxon>
        <taxon>Plasmodiidae</taxon>
        <taxon>Plasmodium</taxon>
        <taxon>Plasmodium (Vinckeia)</taxon>
    </lineage>
</organism>
<name>A0A1C6WXP9_PLACE</name>
<sequence>MAESSDNLKDLYYEIYTINNYFWEDTNGKLNVDPKCTSIHNYCYYGDTPGKDKCNDYFQLTNCSFIYLLKTLKETYKLEDDKIAEYAILWLNYNLNIKPNNNFTNLNEFYTKYIVNNNCYNDKIKGDDKMTYKNIIDANKDLTNMNIEEISKFDRPFSILFYLYYAYHHDSSDCAKNLGHANSFVSEFKNLNDDPNNIENSSYNKLLSTLSNDYNNLKKIFYDKNDSCSFPSLPQIELKKSSAQNSRKGSGQIMEQSSYSIEDVYEAFKKIDDCLPLGMISTGGSCSIDDVLNDYCPEKNGERQCEGICEKMGAGFIWLLITFENLCKGKCSDNENEKYAEYAILWLNSKLNQIINEEITTLKDFYIKYIKHNKEHVDYKNHLDNKINSMNIDSEKIDNIYEAFRILCEMYNVYNENDQKCTNCLENSEELVQNAKEFVEKIEELNKDPSITRNNPYSKMLSILSNDYNYLKDYYASNCSECSNIHDFPEINPPKGSPHNSVEKSGQDRAQGNVGGSVHSSLQGHSDNSLHVSEFTSSNSSVASKLIPVLSIFAIPLFLGIAYKYSLFGFDKRLNKKNLREKLKKIKKKMNHNI</sequence>
<feature type="region of interest" description="Disordered" evidence="1">
    <location>
        <begin position="490"/>
        <end position="525"/>
    </location>
</feature>
<dbReference type="Proteomes" id="UP000507536">
    <property type="component" value="Unassembled WGS sequence"/>
</dbReference>
<dbReference type="InterPro" id="IPR006477">
    <property type="entry name" value="Yir_bir_cir"/>
</dbReference>
<evidence type="ECO:0000313" key="3">
    <source>
        <dbReference type="EMBL" id="SCL94611.1"/>
    </source>
</evidence>
<keyword evidence="2" id="KW-1133">Transmembrane helix</keyword>
<reference evidence="3" key="1">
    <citation type="submission" date="2016-08" db="EMBL/GenBank/DDBJ databases">
        <authorList>
            <consortium name="Pathogen Informatics"/>
        </authorList>
    </citation>
    <scope>NUCLEOTIDE SEQUENCE</scope>
    <source>
        <strain evidence="3">DS</strain>
    </source>
</reference>
<dbReference type="NCBIfam" id="TIGR01590">
    <property type="entry name" value="yir-bir-cir_Pla"/>
    <property type="match status" value="2"/>
</dbReference>
<proteinExistence type="predicted"/>
<evidence type="ECO:0000256" key="1">
    <source>
        <dbReference type="SAM" id="MobiDB-lite"/>
    </source>
</evidence>
<protein>
    <submittedName>
        <fullName evidence="3">CIR protein</fullName>
    </submittedName>
</protein>
<gene>
    <name evidence="3" type="ORF">PCHDS_000560400</name>
</gene>
<keyword evidence="2" id="KW-0812">Transmembrane</keyword>
<feature type="transmembrane region" description="Helical" evidence="2">
    <location>
        <begin position="546"/>
        <end position="567"/>
    </location>
</feature>
<dbReference type="EMBL" id="FMIN01000518">
    <property type="protein sequence ID" value="SCL94611.1"/>
    <property type="molecule type" value="Genomic_DNA"/>
</dbReference>
<evidence type="ECO:0000256" key="2">
    <source>
        <dbReference type="SAM" id="Phobius"/>
    </source>
</evidence>
<dbReference type="Pfam" id="PF06022">
    <property type="entry name" value="Cir_Bir_Yir"/>
    <property type="match status" value="2"/>
</dbReference>